<sequence length="105" mass="11354">MKTTDTIRRDTWTLHVLNDEPGDERLSVVLDDCCAPTIINDDGEDEVDWGNADYPGDAEVSIAASEALGRPVVCSFTDGGDTLSEAIYDVVSDYTDTAQERKPGA</sequence>
<dbReference type="EMBL" id="MT143980">
    <property type="protein sequence ID" value="QJA44796.1"/>
    <property type="molecule type" value="Genomic_DNA"/>
</dbReference>
<evidence type="ECO:0000313" key="1">
    <source>
        <dbReference type="EMBL" id="QJA44796.1"/>
    </source>
</evidence>
<dbReference type="AlphaFoldDB" id="A0A6H1ZA65"/>
<protein>
    <submittedName>
        <fullName evidence="1">Uncharacterized protein</fullName>
    </submittedName>
</protein>
<organism evidence="1">
    <name type="scientific">viral metagenome</name>
    <dbReference type="NCBI Taxonomy" id="1070528"/>
    <lineage>
        <taxon>unclassified sequences</taxon>
        <taxon>metagenomes</taxon>
        <taxon>organismal metagenomes</taxon>
    </lineage>
</organism>
<gene>
    <name evidence="1" type="ORF">TM448A00147_0055</name>
    <name evidence="2" type="ORF">TM448B00305_0004</name>
</gene>
<accession>A0A6H1ZA65</accession>
<proteinExistence type="predicted"/>
<name>A0A6H1ZA65_9ZZZZ</name>
<dbReference type="EMBL" id="MT144608">
    <property type="protein sequence ID" value="QJH94883.1"/>
    <property type="molecule type" value="Genomic_DNA"/>
</dbReference>
<evidence type="ECO:0000313" key="2">
    <source>
        <dbReference type="EMBL" id="QJH94883.1"/>
    </source>
</evidence>
<reference evidence="1" key="1">
    <citation type="submission" date="2020-03" db="EMBL/GenBank/DDBJ databases">
        <title>The deep terrestrial virosphere.</title>
        <authorList>
            <person name="Holmfeldt K."/>
            <person name="Nilsson E."/>
            <person name="Simone D."/>
            <person name="Lopez-Fernandez M."/>
            <person name="Wu X."/>
            <person name="de Brujin I."/>
            <person name="Lundin D."/>
            <person name="Andersson A."/>
            <person name="Bertilsson S."/>
            <person name="Dopson M."/>
        </authorList>
    </citation>
    <scope>NUCLEOTIDE SEQUENCE</scope>
    <source>
        <strain evidence="1">TM448A00147</strain>
        <strain evidence="2">TM448B00305</strain>
    </source>
</reference>